<dbReference type="OMA" id="GGYGRYW"/>
<evidence type="ECO:0000313" key="3">
    <source>
        <dbReference type="Proteomes" id="UP000594454"/>
    </source>
</evidence>
<sequence length="113" mass="12200">MIQESFQAELSLDKVKVGSPQTFNMLKAIFLLACMLVVAFALDQEQPVQEGADQDLQGAESYGYGYGRGYGGWGRGYGGWGRGWGGYGGGWGGYGRGWGGYGRGWGGYGRYWG</sequence>
<dbReference type="Proteomes" id="UP000594454">
    <property type="component" value="Chromosome 1"/>
</dbReference>
<dbReference type="EMBL" id="LR899009">
    <property type="protein sequence ID" value="CAD7078121.1"/>
    <property type="molecule type" value="Genomic_DNA"/>
</dbReference>
<protein>
    <submittedName>
        <fullName evidence="2">Uncharacterized protein</fullName>
    </submittedName>
</protein>
<keyword evidence="1" id="KW-0472">Membrane</keyword>
<feature type="transmembrane region" description="Helical" evidence="1">
    <location>
        <begin position="25"/>
        <end position="42"/>
    </location>
</feature>
<keyword evidence="1" id="KW-0812">Transmembrane</keyword>
<evidence type="ECO:0000256" key="1">
    <source>
        <dbReference type="SAM" id="Phobius"/>
    </source>
</evidence>
<organism evidence="2 3">
    <name type="scientific">Hermetia illucens</name>
    <name type="common">Black soldier fly</name>
    <dbReference type="NCBI Taxonomy" id="343691"/>
    <lineage>
        <taxon>Eukaryota</taxon>
        <taxon>Metazoa</taxon>
        <taxon>Ecdysozoa</taxon>
        <taxon>Arthropoda</taxon>
        <taxon>Hexapoda</taxon>
        <taxon>Insecta</taxon>
        <taxon>Pterygota</taxon>
        <taxon>Neoptera</taxon>
        <taxon>Endopterygota</taxon>
        <taxon>Diptera</taxon>
        <taxon>Brachycera</taxon>
        <taxon>Stratiomyomorpha</taxon>
        <taxon>Stratiomyidae</taxon>
        <taxon>Hermetiinae</taxon>
        <taxon>Hermetia</taxon>
    </lineage>
</organism>
<dbReference type="InParanoid" id="A0A7R8YMF3"/>
<evidence type="ECO:0000313" key="2">
    <source>
        <dbReference type="EMBL" id="CAD7078121.1"/>
    </source>
</evidence>
<name>A0A7R8YMF3_HERIL</name>
<keyword evidence="3" id="KW-1185">Reference proteome</keyword>
<gene>
    <name evidence="2" type="ORF">HERILL_LOCUS1408</name>
</gene>
<keyword evidence="1" id="KW-1133">Transmembrane helix</keyword>
<accession>A0A7R8YMF3</accession>
<proteinExistence type="predicted"/>
<reference evidence="2 3" key="1">
    <citation type="submission" date="2020-11" db="EMBL/GenBank/DDBJ databases">
        <authorList>
            <person name="Wallbank WR R."/>
            <person name="Pardo Diaz C."/>
            <person name="Kozak K."/>
            <person name="Martin S."/>
            <person name="Jiggins C."/>
            <person name="Moest M."/>
            <person name="Warren A I."/>
            <person name="Generalovic N T."/>
            <person name="Byers J.R.P. K."/>
            <person name="Montejo-Kovacevich G."/>
            <person name="Yen C E."/>
        </authorList>
    </citation>
    <scope>NUCLEOTIDE SEQUENCE [LARGE SCALE GENOMIC DNA]</scope>
</reference>
<dbReference type="AlphaFoldDB" id="A0A7R8YMF3"/>